<accession>A0A6C0AX39</accession>
<reference evidence="8" key="1">
    <citation type="journal article" date="2020" name="Nature">
        <title>Giant virus diversity and host interactions through global metagenomics.</title>
        <authorList>
            <person name="Schulz F."/>
            <person name="Roux S."/>
            <person name="Paez-Espino D."/>
            <person name="Jungbluth S."/>
            <person name="Walsh D.A."/>
            <person name="Denef V.J."/>
            <person name="McMahon K.D."/>
            <person name="Konstantinidis K.T."/>
            <person name="Eloe-Fadrosh E.A."/>
            <person name="Kyrpides N.C."/>
            <person name="Woyke T."/>
        </authorList>
    </citation>
    <scope>NUCLEOTIDE SEQUENCE</scope>
    <source>
        <strain evidence="8">GVMAG-S-ERX556022-25</strain>
    </source>
</reference>
<evidence type="ECO:0000313" key="8">
    <source>
        <dbReference type="EMBL" id="QHS84404.1"/>
    </source>
</evidence>
<dbReference type="Gene3D" id="1.20.120.310">
    <property type="entry name" value="ERV/ALR sulfhydryl oxidase domain"/>
    <property type="match status" value="1"/>
</dbReference>
<keyword evidence="4" id="KW-0274">FAD</keyword>
<dbReference type="InterPro" id="IPR017905">
    <property type="entry name" value="ERV/ALR_sulphydryl_oxidase"/>
</dbReference>
<dbReference type="GO" id="GO:0005739">
    <property type="term" value="C:mitochondrion"/>
    <property type="evidence" value="ECO:0007669"/>
    <property type="project" value="TreeGrafter"/>
</dbReference>
<dbReference type="InterPro" id="IPR039799">
    <property type="entry name" value="ALR/ERV"/>
</dbReference>
<dbReference type="PANTHER" id="PTHR12645:SF0">
    <property type="entry name" value="FAD-LINKED SULFHYDRYL OXIDASE ALR"/>
    <property type="match status" value="1"/>
</dbReference>
<dbReference type="PROSITE" id="PS51324">
    <property type="entry name" value="ERV_ALR"/>
    <property type="match status" value="1"/>
</dbReference>
<dbReference type="PANTHER" id="PTHR12645">
    <property type="entry name" value="ALR/ERV"/>
    <property type="match status" value="1"/>
</dbReference>
<keyword evidence="5" id="KW-0560">Oxidoreductase</keyword>
<evidence type="ECO:0000256" key="4">
    <source>
        <dbReference type="ARBA" id="ARBA00022827"/>
    </source>
</evidence>
<sequence>MYKNEWGNITWKFFHTFAECIDDNIFPKIKDTAIDIIIGICNNLPCPICQEHATLTIKKAYIKKIQTKKHFKEFLRQFHNIVNIKLHKKTYSRSEVENMYKNINIYNVINKFIYIFNKKEFNVKLMTNNLHKSIFIKSFISKINSIQYALKIPSTVKSL</sequence>
<dbReference type="EMBL" id="MN738808">
    <property type="protein sequence ID" value="QHS84404.1"/>
    <property type="molecule type" value="Genomic_DNA"/>
</dbReference>
<protein>
    <recommendedName>
        <fullName evidence="2">thiol oxidase</fullName>
        <ecNumber evidence="2">1.8.3.2</ecNumber>
    </recommendedName>
</protein>
<dbReference type="SUPFAM" id="SSF69000">
    <property type="entry name" value="FAD-dependent thiol oxidase"/>
    <property type="match status" value="1"/>
</dbReference>
<dbReference type="Pfam" id="PF04777">
    <property type="entry name" value="Evr1_Alr"/>
    <property type="match status" value="1"/>
</dbReference>
<keyword evidence="3" id="KW-0285">Flavoprotein</keyword>
<dbReference type="GO" id="GO:0016971">
    <property type="term" value="F:flavin-dependent sulfhydryl oxidase activity"/>
    <property type="evidence" value="ECO:0007669"/>
    <property type="project" value="InterPro"/>
</dbReference>
<dbReference type="AlphaFoldDB" id="A0A6C0AX39"/>
<comment type="cofactor">
    <cofactor evidence="1">
        <name>FAD</name>
        <dbReference type="ChEBI" id="CHEBI:57692"/>
    </cofactor>
</comment>
<evidence type="ECO:0000256" key="6">
    <source>
        <dbReference type="ARBA" id="ARBA00023157"/>
    </source>
</evidence>
<dbReference type="EC" id="1.8.3.2" evidence="2"/>
<evidence type="ECO:0000259" key="7">
    <source>
        <dbReference type="PROSITE" id="PS51324"/>
    </source>
</evidence>
<proteinExistence type="predicted"/>
<dbReference type="GO" id="GO:0050660">
    <property type="term" value="F:flavin adenine dinucleotide binding"/>
    <property type="evidence" value="ECO:0007669"/>
    <property type="project" value="TreeGrafter"/>
</dbReference>
<dbReference type="InterPro" id="IPR036774">
    <property type="entry name" value="ERV/ALR_sulphydryl_oxid_sf"/>
</dbReference>
<name>A0A6C0AX39_9ZZZZ</name>
<keyword evidence="6" id="KW-1015">Disulfide bond</keyword>
<evidence type="ECO:0000256" key="5">
    <source>
        <dbReference type="ARBA" id="ARBA00023002"/>
    </source>
</evidence>
<organism evidence="8">
    <name type="scientific">viral metagenome</name>
    <dbReference type="NCBI Taxonomy" id="1070528"/>
    <lineage>
        <taxon>unclassified sequences</taxon>
        <taxon>metagenomes</taxon>
        <taxon>organismal metagenomes</taxon>
    </lineage>
</organism>
<evidence type="ECO:0000256" key="1">
    <source>
        <dbReference type="ARBA" id="ARBA00001974"/>
    </source>
</evidence>
<evidence type="ECO:0000256" key="2">
    <source>
        <dbReference type="ARBA" id="ARBA00012512"/>
    </source>
</evidence>
<evidence type="ECO:0000256" key="3">
    <source>
        <dbReference type="ARBA" id="ARBA00022630"/>
    </source>
</evidence>
<feature type="domain" description="ERV/ALR sulfhydryl oxidase" evidence="7">
    <location>
        <begin position="1"/>
        <end position="100"/>
    </location>
</feature>